<keyword evidence="3" id="KW-0969">Cilium</keyword>
<feature type="region of interest" description="Disordered" evidence="1">
    <location>
        <begin position="47"/>
        <end position="130"/>
    </location>
</feature>
<keyword evidence="3" id="KW-0282">Flagellum</keyword>
<dbReference type="Proteomes" id="UP000273854">
    <property type="component" value="Unassembled WGS sequence"/>
</dbReference>
<feature type="region of interest" description="Disordered" evidence="1">
    <location>
        <begin position="408"/>
        <end position="471"/>
    </location>
</feature>
<evidence type="ECO:0000313" key="3">
    <source>
        <dbReference type="EMBL" id="RMT80061.1"/>
    </source>
</evidence>
<dbReference type="RefSeq" id="WP_122209156.1">
    <property type="nucleotide sequence ID" value="NZ_RBTP01000048.1"/>
</dbReference>
<keyword evidence="3" id="KW-0966">Cell projection</keyword>
<dbReference type="InterPro" id="IPR052563">
    <property type="entry name" value="FliK"/>
</dbReference>
<accession>A0A3M5P647</accession>
<evidence type="ECO:0000256" key="1">
    <source>
        <dbReference type="SAM" id="MobiDB-lite"/>
    </source>
</evidence>
<protein>
    <submittedName>
        <fullName evidence="3">Flagellar hook-length control protein</fullName>
    </submittedName>
</protein>
<gene>
    <name evidence="3" type="ORF">ALP40_01061</name>
</gene>
<evidence type="ECO:0000313" key="4">
    <source>
        <dbReference type="Proteomes" id="UP000273854"/>
    </source>
</evidence>
<dbReference type="PANTHER" id="PTHR37533">
    <property type="entry name" value="FLAGELLAR HOOK-LENGTH CONTROL PROTEIN"/>
    <property type="match status" value="1"/>
</dbReference>
<proteinExistence type="predicted"/>
<feature type="compositionally biased region" description="Gly residues" evidence="1">
    <location>
        <begin position="430"/>
        <end position="440"/>
    </location>
</feature>
<feature type="compositionally biased region" description="Low complexity" evidence="1">
    <location>
        <begin position="78"/>
        <end position="88"/>
    </location>
</feature>
<comment type="caution">
    <text evidence="3">The sequence shown here is derived from an EMBL/GenBank/DDBJ whole genome shotgun (WGS) entry which is preliminary data.</text>
</comment>
<dbReference type="Pfam" id="PF02120">
    <property type="entry name" value="Flg_hook"/>
    <property type="match status" value="1"/>
</dbReference>
<feature type="compositionally biased region" description="Low complexity" evidence="1">
    <location>
        <begin position="411"/>
        <end position="428"/>
    </location>
</feature>
<feature type="compositionally biased region" description="Basic and acidic residues" evidence="1">
    <location>
        <begin position="47"/>
        <end position="75"/>
    </location>
</feature>
<dbReference type="InterPro" id="IPR021136">
    <property type="entry name" value="Flagellar_hook_control-like_C"/>
</dbReference>
<reference evidence="3 4" key="1">
    <citation type="submission" date="2018-08" db="EMBL/GenBank/DDBJ databases">
        <title>Recombination of ecologically and evolutionarily significant loci maintains genetic cohesion in the Pseudomonas syringae species complex.</title>
        <authorList>
            <person name="Dillon M."/>
            <person name="Thakur S."/>
            <person name="Almeida R.N.D."/>
            <person name="Weir B.S."/>
            <person name="Guttman D.S."/>
        </authorList>
    </citation>
    <scope>NUCLEOTIDE SEQUENCE [LARGE SCALE GENOMIC DNA]</scope>
    <source>
        <strain evidence="3 4">ICMP 19473</strain>
    </source>
</reference>
<dbReference type="EMBL" id="RBTP01000048">
    <property type="protein sequence ID" value="RMT80061.1"/>
    <property type="molecule type" value="Genomic_DNA"/>
</dbReference>
<name>A0A3M5P647_PSEVI</name>
<dbReference type="Gene3D" id="3.30.750.140">
    <property type="match status" value="1"/>
</dbReference>
<dbReference type="CDD" id="cd17470">
    <property type="entry name" value="T3SS_Flik_C"/>
    <property type="match status" value="1"/>
</dbReference>
<organism evidence="3 4">
    <name type="scientific">Pseudomonas viridiflava</name>
    <name type="common">Phytomonas viridiflava</name>
    <dbReference type="NCBI Taxonomy" id="33069"/>
    <lineage>
        <taxon>Bacteria</taxon>
        <taxon>Pseudomonadati</taxon>
        <taxon>Pseudomonadota</taxon>
        <taxon>Gammaproteobacteria</taxon>
        <taxon>Pseudomonadales</taxon>
        <taxon>Pseudomonadaceae</taxon>
        <taxon>Pseudomonas</taxon>
    </lineage>
</organism>
<dbReference type="OrthoDB" id="1792985at2"/>
<feature type="domain" description="Flagellar hook-length control protein-like C-terminal" evidence="2">
    <location>
        <begin position="333"/>
        <end position="417"/>
    </location>
</feature>
<evidence type="ECO:0000259" key="2">
    <source>
        <dbReference type="Pfam" id="PF02120"/>
    </source>
</evidence>
<dbReference type="InterPro" id="IPR038610">
    <property type="entry name" value="FliK-like_C_sf"/>
</dbReference>
<sequence>MPLATNPLLQANAAATTRLGVTSNAAKPADISKDGAYSFSNVYAKQAKDTVAARDDAPVKSARDKAAPDKDKVASGKDQSSASQDAAAEPATVADSGNGLPAKPVGGSEEDNAAAQSALPTDAPVSDETVTVVDPALDPALQALAAQLPTAPVSAPTPAVAKSVSPDSKAPAAIDVAAAATAAPSVPADKTFNPEADPLEGLEAVQLALENASARTQLAAQNAQAASKATPTNAEADPALNIANNLSLPTEQSLTEDGSTESSDKSFSGLIGEGLKDVKSAAGDTRVDNFADRLAALSQAAQPARVAATPTAAPLMNQPLAMHQSGWTEGIVDRVMYLSSQNLKSAEIKLEPAELGRLDIRVNMAPDQQTQVTFMSAHVSVRDALESQMSRLRDSFNQQGLGQVDVNVSDQSQQQAQQQAQEQASRAQRGGRGVGMGSGEGSDDASIADATVPVSQPAARVIGTSEIDYYA</sequence>
<dbReference type="AlphaFoldDB" id="A0A3M5P647"/>
<dbReference type="PANTHER" id="PTHR37533:SF2">
    <property type="entry name" value="FLAGELLAR HOOK-LENGTH CONTROL PROTEIN"/>
    <property type="match status" value="1"/>
</dbReference>